<dbReference type="Proteomes" id="UP001500454">
    <property type="component" value="Unassembled WGS sequence"/>
</dbReference>
<organism evidence="1 2">
    <name type="scientific">Hymenobacter koreensis</name>
    <dbReference type="NCBI Taxonomy" id="1084523"/>
    <lineage>
        <taxon>Bacteria</taxon>
        <taxon>Pseudomonadati</taxon>
        <taxon>Bacteroidota</taxon>
        <taxon>Cytophagia</taxon>
        <taxon>Cytophagales</taxon>
        <taxon>Hymenobacteraceae</taxon>
        <taxon>Hymenobacter</taxon>
    </lineage>
</organism>
<accession>A0ABP8IYH5</accession>
<dbReference type="EMBL" id="BAABHA010000002">
    <property type="protein sequence ID" value="GAA4378922.1"/>
    <property type="molecule type" value="Genomic_DNA"/>
</dbReference>
<name>A0ABP8IYH5_9BACT</name>
<evidence type="ECO:0000313" key="2">
    <source>
        <dbReference type="Proteomes" id="UP001500454"/>
    </source>
</evidence>
<proteinExistence type="predicted"/>
<keyword evidence="2" id="KW-1185">Reference proteome</keyword>
<evidence type="ECO:0000313" key="1">
    <source>
        <dbReference type="EMBL" id="GAA4378922.1"/>
    </source>
</evidence>
<gene>
    <name evidence="1" type="ORF">GCM10023186_15920</name>
</gene>
<reference evidence="2" key="1">
    <citation type="journal article" date="2019" name="Int. J. Syst. Evol. Microbiol.">
        <title>The Global Catalogue of Microorganisms (GCM) 10K type strain sequencing project: providing services to taxonomists for standard genome sequencing and annotation.</title>
        <authorList>
            <consortium name="The Broad Institute Genomics Platform"/>
            <consortium name="The Broad Institute Genome Sequencing Center for Infectious Disease"/>
            <person name="Wu L."/>
            <person name="Ma J."/>
        </authorList>
    </citation>
    <scope>NUCLEOTIDE SEQUENCE [LARGE SCALE GENOMIC DNA]</scope>
    <source>
        <strain evidence="2">JCM 17924</strain>
    </source>
</reference>
<comment type="caution">
    <text evidence="1">The sequence shown here is derived from an EMBL/GenBank/DDBJ whole genome shotgun (WGS) entry which is preliminary data.</text>
</comment>
<protein>
    <submittedName>
        <fullName evidence="1">Uncharacterized protein</fullName>
    </submittedName>
</protein>
<sequence length="45" mass="4910">MAAGQQGYQYFIKHFGLTHNGFADFLAQAGEFIEEAVEVGFGQGK</sequence>